<evidence type="ECO:0000256" key="2">
    <source>
        <dbReference type="ARBA" id="ARBA00022649"/>
    </source>
</evidence>
<evidence type="ECO:0000256" key="6">
    <source>
        <dbReference type="ARBA" id="ARBA00022842"/>
    </source>
</evidence>
<keyword evidence="2 8" id="KW-1277">Toxin-antitoxin system</keyword>
<comment type="caution">
    <text evidence="10">The sequence shown here is derived from an EMBL/GenBank/DDBJ whole genome shotgun (WGS) entry which is preliminary data.</text>
</comment>
<dbReference type="PANTHER" id="PTHR33653:SF1">
    <property type="entry name" value="RIBONUCLEASE VAPC2"/>
    <property type="match status" value="1"/>
</dbReference>
<evidence type="ECO:0000256" key="7">
    <source>
        <dbReference type="ARBA" id="ARBA00038093"/>
    </source>
</evidence>
<gene>
    <name evidence="8" type="primary">vapC</name>
    <name evidence="10" type="ORF">SCALIN_C13_0192</name>
</gene>
<reference evidence="11" key="1">
    <citation type="journal article" date="2017" name="Environ. Microbiol. Rep.">
        <title>Genetic Diversity of Marine Anaerobic Ammonium-Oxidizing Bacteria as Revealed by Genomic and Proteomic Analyses of 'Candidatus Scalindua japonica'.</title>
        <authorList>
            <person name="Oshiki M."/>
            <person name="Mizuto K."/>
            <person name="Kimura Z."/>
            <person name="Kindaichi T."/>
            <person name="Satoh H."/>
            <person name="Okabe S."/>
        </authorList>
    </citation>
    <scope>NUCLEOTIDE SEQUENCE [LARGE SCALE GENOMIC DNA]</scope>
    <source>
        <strain evidence="11">husup-a2</strain>
    </source>
</reference>
<dbReference type="InterPro" id="IPR029060">
    <property type="entry name" value="PIN-like_dom_sf"/>
</dbReference>
<sequence length="130" mass="14675">MKYLIDTDWTIHYLNGKQSIVDQLIALRKEGLAISVTSLAEVYEGVYYSLDPKSSQEGLNNFLKLVSILPDSDDIAKIFGKVRGGLRKKGELIDDFDLMIASTAIHYNLTVLTNNRKHFERVEGLEIISN</sequence>
<dbReference type="GO" id="GO:0016787">
    <property type="term" value="F:hydrolase activity"/>
    <property type="evidence" value="ECO:0007669"/>
    <property type="project" value="UniProtKB-KW"/>
</dbReference>
<protein>
    <recommendedName>
        <fullName evidence="8">Ribonuclease VapC</fullName>
        <shortName evidence="8">RNase VapC</shortName>
        <ecNumber evidence="8">3.1.-.-</ecNumber>
    </recommendedName>
    <alternativeName>
        <fullName evidence="8">Toxin VapC</fullName>
    </alternativeName>
</protein>
<feature type="binding site" evidence="8">
    <location>
        <position position="97"/>
    </location>
    <ligand>
        <name>Mg(2+)</name>
        <dbReference type="ChEBI" id="CHEBI:18420"/>
    </ligand>
</feature>
<keyword evidence="8" id="KW-0800">Toxin</keyword>
<keyword evidence="4 8" id="KW-0479">Metal-binding</keyword>
<dbReference type="InterPro" id="IPR022907">
    <property type="entry name" value="VapC_family"/>
</dbReference>
<dbReference type="EMBL" id="BAOS01000013">
    <property type="protein sequence ID" value="GAX60677.1"/>
    <property type="molecule type" value="Genomic_DNA"/>
</dbReference>
<dbReference type="OrthoDB" id="9796690at2"/>
<evidence type="ECO:0000313" key="11">
    <source>
        <dbReference type="Proteomes" id="UP000218542"/>
    </source>
</evidence>
<accession>A0A286TXS8</accession>
<comment type="similarity">
    <text evidence="7 8">Belongs to the PINc/VapC protein family.</text>
</comment>
<dbReference type="SUPFAM" id="SSF88723">
    <property type="entry name" value="PIN domain-like"/>
    <property type="match status" value="1"/>
</dbReference>
<evidence type="ECO:0000256" key="8">
    <source>
        <dbReference type="HAMAP-Rule" id="MF_00265"/>
    </source>
</evidence>
<dbReference type="Gene3D" id="3.40.50.1010">
    <property type="entry name" value="5'-nuclease"/>
    <property type="match status" value="1"/>
</dbReference>
<organism evidence="10 11">
    <name type="scientific">Candidatus Scalindua japonica</name>
    <dbReference type="NCBI Taxonomy" id="1284222"/>
    <lineage>
        <taxon>Bacteria</taxon>
        <taxon>Pseudomonadati</taxon>
        <taxon>Planctomycetota</taxon>
        <taxon>Candidatus Brocadiia</taxon>
        <taxon>Candidatus Brocadiales</taxon>
        <taxon>Candidatus Scalinduaceae</taxon>
        <taxon>Candidatus Scalindua</taxon>
    </lineage>
</organism>
<keyword evidence="3 8" id="KW-0540">Nuclease</keyword>
<name>A0A286TXS8_9BACT</name>
<dbReference type="RefSeq" id="WP_096894069.1">
    <property type="nucleotide sequence ID" value="NZ_BAOS01000013.1"/>
</dbReference>
<proteinExistence type="inferred from homology"/>
<dbReference type="InterPro" id="IPR002716">
    <property type="entry name" value="PIN_dom"/>
</dbReference>
<dbReference type="Proteomes" id="UP000218542">
    <property type="component" value="Unassembled WGS sequence"/>
</dbReference>
<evidence type="ECO:0000256" key="1">
    <source>
        <dbReference type="ARBA" id="ARBA00001946"/>
    </source>
</evidence>
<dbReference type="HAMAP" id="MF_00265">
    <property type="entry name" value="VapC_Nob1"/>
    <property type="match status" value="1"/>
</dbReference>
<dbReference type="GO" id="GO:0004540">
    <property type="term" value="F:RNA nuclease activity"/>
    <property type="evidence" value="ECO:0007669"/>
    <property type="project" value="InterPro"/>
</dbReference>
<comment type="function">
    <text evidence="8">Toxic component of a toxin-antitoxin (TA) system. An RNase.</text>
</comment>
<evidence type="ECO:0000313" key="10">
    <source>
        <dbReference type="EMBL" id="GAX60677.1"/>
    </source>
</evidence>
<dbReference type="EC" id="3.1.-.-" evidence="8"/>
<feature type="binding site" evidence="8">
    <location>
        <position position="6"/>
    </location>
    <ligand>
        <name>Mg(2+)</name>
        <dbReference type="ChEBI" id="CHEBI:18420"/>
    </ligand>
</feature>
<keyword evidence="6 8" id="KW-0460">Magnesium</keyword>
<evidence type="ECO:0000259" key="9">
    <source>
        <dbReference type="Pfam" id="PF01850"/>
    </source>
</evidence>
<dbReference type="Pfam" id="PF01850">
    <property type="entry name" value="PIN"/>
    <property type="match status" value="1"/>
</dbReference>
<dbReference type="PANTHER" id="PTHR33653">
    <property type="entry name" value="RIBONUCLEASE VAPC2"/>
    <property type="match status" value="1"/>
</dbReference>
<feature type="domain" description="PIN" evidence="9">
    <location>
        <begin position="3"/>
        <end position="124"/>
    </location>
</feature>
<evidence type="ECO:0000256" key="4">
    <source>
        <dbReference type="ARBA" id="ARBA00022723"/>
    </source>
</evidence>
<evidence type="ECO:0000256" key="3">
    <source>
        <dbReference type="ARBA" id="ARBA00022722"/>
    </source>
</evidence>
<dbReference type="AlphaFoldDB" id="A0A286TXS8"/>
<keyword evidence="5 8" id="KW-0378">Hydrolase</keyword>
<comment type="cofactor">
    <cofactor evidence="1 8">
        <name>Mg(2+)</name>
        <dbReference type="ChEBI" id="CHEBI:18420"/>
    </cofactor>
</comment>
<evidence type="ECO:0000256" key="5">
    <source>
        <dbReference type="ARBA" id="ARBA00022801"/>
    </source>
</evidence>
<dbReference type="CDD" id="cd09881">
    <property type="entry name" value="PIN_VapC4-5_FitB-like"/>
    <property type="match status" value="1"/>
</dbReference>
<dbReference type="GO" id="GO:0090729">
    <property type="term" value="F:toxin activity"/>
    <property type="evidence" value="ECO:0007669"/>
    <property type="project" value="UniProtKB-KW"/>
</dbReference>
<keyword evidence="11" id="KW-1185">Reference proteome</keyword>
<dbReference type="GO" id="GO:0000287">
    <property type="term" value="F:magnesium ion binding"/>
    <property type="evidence" value="ECO:0007669"/>
    <property type="project" value="UniProtKB-UniRule"/>
</dbReference>
<dbReference type="InterPro" id="IPR050556">
    <property type="entry name" value="Type_II_TA_system_RNase"/>
</dbReference>